<keyword evidence="1" id="KW-0812">Transmembrane</keyword>
<organism evidence="3 4">
    <name type="scientific">Juglans regia</name>
    <name type="common">English walnut</name>
    <dbReference type="NCBI Taxonomy" id="51240"/>
    <lineage>
        <taxon>Eukaryota</taxon>
        <taxon>Viridiplantae</taxon>
        <taxon>Streptophyta</taxon>
        <taxon>Embryophyta</taxon>
        <taxon>Tracheophyta</taxon>
        <taxon>Spermatophyta</taxon>
        <taxon>Magnoliopsida</taxon>
        <taxon>eudicotyledons</taxon>
        <taxon>Gunneridae</taxon>
        <taxon>Pentapetalae</taxon>
        <taxon>rosids</taxon>
        <taxon>fabids</taxon>
        <taxon>Fagales</taxon>
        <taxon>Juglandaceae</taxon>
        <taxon>Juglans</taxon>
    </lineage>
</organism>
<dbReference type="InterPro" id="IPR036397">
    <property type="entry name" value="RNaseH_sf"/>
</dbReference>
<dbReference type="EMBL" id="LIHL02000001">
    <property type="protein sequence ID" value="KAF5480775.1"/>
    <property type="molecule type" value="Genomic_DNA"/>
</dbReference>
<dbReference type="InterPro" id="IPR002156">
    <property type="entry name" value="RNaseH_domain"/>
</dbReference>
<dbReference type="InterPro" id="IPR026960">
    <property type="entry name" value="RVT-Znf"/>
</dbReference>
<proteinExistence type="predicted"/>
<dbReference type="PANTHER" id="PTHR47723">
    <property type="entry name" value="OS05G0353850 PROTEIN"/>
    <property type="match status" value="1"/>
</dbReference>
<dbReference type="InterPro" id="IPR053151">
    <property type="entry name" value="RNase_H-like"/>
</dbReference>
<dbReference type="Proteomes" id="UP000619265">
    <property type="component" value="Unassembled WGS sequence"/>
</dbReference>
<dbReference type="PANTHER" id="PTHR47723:SF19">
    <property type="entry name" value="POLYNUCLEOTIDYL TRANSFERASE, RIBONUCLEASE H-LIKE SUPERFAMILY PROTEIN"/>
    <property type="match status" value="1"/>
</dbReference>
<sequence length="336" mass="38470">MSSLMWKAWYMTLSVDHHLRRIGIPITSRCDCCANGHFEDQNHVIFAGDIANYTWHYFGVYLGIPIGQNWKDTVERWFRRANNSSHVGIILGILPVIITWRLWRRRCLARMEGRFESTSEIIHSVRWWISLICRDMHASTHISSFDLQVLKSLNVQAVLTPNRRCKTITWNRPSAGWVKLNTDGSSLGNPGASGIGGIIRNNHGKLIHAFSSFIGIGSNNRAELLALLHGIQVCKSLSLNYVHIELDSMNVISWWKSKRCGVWYLEDFWEEIIDTMDSMTYSINDVFREGNKVADWLAKQGASGNELAVSQLTESPRELRGPFRMDYSGLPSLRFR</sequence>
<protein>
    <recommendedName>
        <fullName evidence="2">RNase H type-1 domain-containing protein</fullName>
    </recommendedName>
</protein>
<dbReference type="Pfam" id="PF13966">
    <property type="entry name" value="zf-RVT"/>
    <property type="match status" value="1"/>
</dbReference>
<dbReference type="GO" id="GO:0004523">
    <property type="term" value="F:RNA-DNA hybrid ribonuclease activity"/>
    <property type="evidence" value="ECO:0007669"/>
    <property type="project" value="InterPro"/>
</dbReference>
<evidence type="ECO:0000313" key="3">
    <source>
        <dbReference type="EMBL" id="KAF5480775.1"/>
    </source>
</evidence>
<reference evidence="3" key="1">
    <citation type="submission" date="2015-10" db="EMBL/GenBank/DDBJ databases">
        <authorList>
            <person name="Martinez-Garcia P.J."/>
            <person name="Crepeau M.W."/>
            <person name="Puiu D."/>
            <person name="Gonzalez-Ibeas D."/>
            <person name="Whalen J."/>
            <person name="Stevens K."/>
            <person name="Paul R."/>
            <person name="Butterfield T."/>
            <person name="Britton M."/>
            <person name="Reagan R."/>
            <person name="Chakraborty S."/>
            <person name="Walawage S.L."/>
            <person name="Vasquez-Gross H.A."/>
            <person name="Cardeno C."/>
            <person name="Famula R."/>
            <person name="Pratt K."/>
            <person name="Kuruganti S."/>
            <person name="Aradhya M.K."/>
            <person name="Leslie C.A."/>
            <person name="Dandekar A.M."/>
            <person name="Salzberg S.L."/>
            <person name="Wegrzyn J.L."/>
            <person name="Langley C.H."/>
            <person name="Neale D.B."/>
        </authorList>
    </citation>
    <scope>NUCLEOTIDE SEQUENCE</scope>
    <source>
        <tissue evidence="3">Leaves</tissue>
    </source>
</reference>
<dbReference type="SUPFAM" id="SSF53098">
    <property type="entry name" value="Ribonuclease H-like"/>
    <property type="match status" value="1"/>
</dbReference>
<evidence type="ECO:0000259" key="2">
    <source>
        <dbReference type="PROSITE" id="PS50879"/>
    </source>
</evidence>
<dbReference type="PROSITE" id="PS50879">
    <property type="entry name" value="RNASE_H_1"/>
    <property type="match status" value="1"/>
</dbReference>
<dbReference type="CDD" id="cd06222">
    <property type="entry name" value="RNase_H_like"/>
    <property type="match status" value="1"/>
</dbReference>
<feature type="domain" description="RNase H type-1" evidence="2">
    <location>
        <begin position="174"/>
        <end position="303"/>
    </location>
</feature>
<dbReference type="InterPro" id="IPR012337">
    <property type="entry name" value="RNaseH-like_sf"/>
</dbReference>
<accession>A0A834D8M9</accession>
<dbReference type="InterPro" id="IPR044730">
    <property type="entry name" value="RNase_H-like_dom_plant"/>
</dbReference>
<keyword evidence="1" id="KW-0472">Membrane</keyword>
<name>A0A834D8M9_JUGRE</name>
<comment type="caution">
    <text evidence="3">The sequence shown here is derived from an EMBL/GenBank/DDBJ whole genome shotgun (WGS) entry which is preliminary data.</text>
</comment>
<dbReference type="AlphaFoldDB" id="A0A834D8M9"/>
<dbReference type="Gramene" id="Jr01_16110_p1">
    <property type="protein sequence ID" value="cds.Jr01_16110_p1"/>
    <property type="gene ID" value="Jr01_16110"/>
</dbReference>
<keyword evidence="1" id="KW-1133">Transmembrane helix</keyword>
<dbReference type="Pfam" id="PF13456">
    <property type="entry name" value="RVT_3"/>
    <property type="match status" value="1"/>
</dbReference>
<dbReference type="GO" id="GO:0003676">
    <property type="term" value="F:nucleic acid binding"/>
    <property type="evidence" value="ECO:0007669"/>
    <property type="project" value="InterPro"/>
</dbReference>
<gene>
    <name evidence="3" type="ORF">F2P56_001491</name>
</gene>
<evidence type="ECO:0000256" key="1">
    <source>
        <dbReference type="SAM" id="Phobius"/>
    </source>
</evidence>
<evidence type="ECO:0000313" key="4">
    <source>
        <dbReference type="Proteomes" id="UP000619265"/>
    </source>
</evidence>
<feature type="transmembrane region" description="Helical" evidence="1">
    <location>
        <begin position="85"/>
        <end position="103"/>
    </location>
</feature>
<reference evidence="3" key="2">
    <citation type="submission" date="2020-03" db="EMBL/GenBank/DDBJ databases">
        <title>Walnut 2.0.</title>
        <authorList>
            <person name="Marrano A."/>
            <person name="Britton M."/>
            <person name="Zimin A.V."/>
            <person name="Zaini P.A."/>
            <person name="Workman R."/>
            <person name="Puiu D."/>
            <person name="Bianco L."/>
            <person name="Allen B.J."/>
            <person name="Troggio M."/>
            <person name="Leslie C.A."/>
            <person name="Timp W."/>
            <person name="Dendekar A."/>
            <person name="Salzberg S.L."/>
            <person name="Neale D.B."/>
        </authorList>
    </citation>
    <scope>NUCLEOTIDE SEQUENCE</scope>
    <source>
        <tissue evidence="3">Leaves</tissue>
    </source>
</reference>
<dbReference type="Gene3D" id="3.30.420.10">
    <property type="entry name" value="Ribonuclease H-like superfamily/Ribonuclease H"/>
    <property type="match status" value="1"/>
</dbReference>